<evidence type="ECO:0000256" key="1">
    <source>
        <dbReference type="SAM" id="MobiDB-lite"/>
    </source>
</evidence>
<sequence length="75" mass="8734">MALGKALPEELGIREEEQDPEDERLDRKLGTYHPAVGKRFYRGLLPHLNDVVYIFEQPEFPFDLDEAFAAEMIKK</sequence>
<feature type="region of interest" description="Disordered" evidence="1">
    <location>
        <begin position="1"/>
        <end position="27"/>
    </location>
</feature>
<name>A0AAI9EAK3_9PEZI</name>
<dbReference type="AlphaFoldDB" id="A0AAI9EAK3"/>
<proteinExistence type="predicted"/>
<evidence type="ECO:0000313" key="3">
    <source>
        <dbReference type="Proteomes" id="UP001296104"/>
    </source>
</evidence>
<accession>A0AAI9EAK3</accession>
<evidence type="ECO:0000313" key="2">
    <source>
        <dbReference type="EMBL" id="CAK4008093.1"/>
    </source>
</evidence>
<protein>
    <submittedName>
        <fullName evidence="2">Uncharacterized protein</fullName>
    </submittedName>
</protein>
<organism evidence="2 3">
    <name type="scientific">Lecanosticta acicola</name>
    <dbReference type="NCBI Taxonomy" id="111012"/>
    <lineage>
        <taxon>Eukaryota</taxon>
        <taxon>Fungi</taxon>
        <taxon>Dikarya</taxon>
        <taxon>Ascomycota</taxon>
        <taxon>Pezizomycotina</taxon>
        <taxon>Dothideomycetes</taxon>
        <taxon>Dothideomycetidae</taxon>
        <taxon>Mycosphaerellales</taxon>
        <taxon>Mycosphaerellaceae</taxon>
        <taxon>Lecanosticta</taxon>
    </lineage>
</organism>
<dbReference type="Proteomes" id="UP001296104">
    <property type="component" value="Unassembled WGS sequence"/>
</dbReference>
<keyword evidence="3" id="KW-1185">Reference proteome</keyword>
<dbReference type="EMBL" id="CAVMBE010000023">
    <property type="protein sequence ID" value="CAK4008093.1"/>
    <property type="molecule type" value="Genomic_DNA"/>
</dbReference>
<gene>
    <name evidence="2" type="ORF">LECACI_7A004356</name>
</gene>
<comment type="caution">
    <text evidence="2">The sequence shown here is derived from an EMBL/GenBank/DDBJ whole genome shotgun (WGS) entry which is preliminary data.</text>
</comment>
<reference evidence="2" key="1">
    <citation type="submission" date="2023-11" db="EMBL/GenBank/DDBJ databases">
        <authorList>
            <person name="Alioto T."/>
            <person name="Alioto T."/>
            <person name="Gomez Garrido J."/>
        </authorList>
    </citation>
    <scope>NUCLEOTIDE SEQUENCE</scope>
</reference>